<dbReference type="GO" id="GO:0000105">
    <property type="term" value="P:L-histidine biosynthetic process"/>
    <property type="evidence" value="ECO:0007669"/>
    <property type="project" value="UniProtKB-UniRule"/>
</dbReference>
<dbReference type="AlphaFoldDB" id="A0A1V1PDJ3"/>
<keyword evidence="6 8" id="KW-0368">Histidine biosynthesis</keyword>
<organism evidence="10 11">
    <name type="scientific">Candidatus Magnetoglobus multicellularis str. Araruama</name>
    <dbReference type="NCBI Taxonomy" id="890399"/>
    <lineage>
        <taxon>Bacteria</taxon>
        <taxon>Pseudomonadati</taxon>
        <taxon>Thermodesulfobacteriota</taxon>
        <taxon>Desulfobacteria</taxon>
        <taxon>Desulfobacterales</taxon>
        <taxon>Desulfobacteraceae</taxon>
        <taxon>Candidatus Magnetoglobus</taxon>
    </lineage>
</organism>
<name>A0A1V1PDJ3_9BACT</name>
<evidence type="ECO:0000256" key="4">
    <source>
        <dbReference type="ARBA" id="ARBA00022605"/>
    </source>
</evidence>
<dbReference type="NCBIfam" id="TIGR01856">
    <property type="entry name" value="hisJ_fam"/>
    <property type="match status" value="1"/>
</dbReference>
<comment type="pathway">
    <text evidence="1 8">Amino-acid biosynthesis; L-histidine biosynthesis; L-histidine from 5-phospho-alpha-D-ribose 1-diphosphate: step 8/9.</text>
</comment>
<sequence>MNIAKVSIHGGHSGEFCFHAKDTLETIVKAYIQKGFQWVGITEHIPPPNDALRYPDEIDANLDYDYLTHQFSKYMIKARALQKKYQDDIRLFIGFESEAYSGYMAHVKSLIDEYQPDYVVGSVHHVDDINFDYSPELYQQAIDHAGGIIPLYERYFDIQFEMIQKISPKVIGHFDVIRLYDPLYRKHMAAPTIAKRIHRNLSLICSKQLILDFNLRALIKGADEPYITFSILEKAQKMGIAIVPGDDSHSLDTVGLNIEKGIDLLQEFKGHTHWQLPAEI</sequence>
<dbReference type="UniPathway" id="UPA00031">
    <property type="reaction ID" value="UER00013"/>
</dbReference>
<dbReference type="PANTHER" id="PTHR21039">
    <property type="entry name" value="HISTIDINOL PHOSPHATASE-RELATED"/>
    <property type="match status" value="1"/>
</dbReference>
<dbReference type="GO" id="GO:0004401">
    <property type="term" value="F:histidinol-phosphatase activity"/>
    <property type="evidence" value="ECO:0007669"/>
    <property type="project" value="UniProtKB-UniRule"/>
</dbReference>
<evidence type="ECO:0000256" key="6">
    <source>
        <dbReference type="ARBA" id="ARBA00023102"/>
    </source>
</evidence>
<evidence type="ECO:0000256" key="7">
    <source>
        <dbReference type="ARBA" id="ARBA00049158"/>
    </source>
</evidence>
<dbReference type="EMBL" id="ATBP01000098">
    <property type="protein sequence ID" value="ETR72957.1"/>
    <property type="molecule type" value="Genomic_DNA"/>
</dbReference>
<comment type="similarity">
    <text evidence="2 8">Belongs to the PHP hydrolase family. HisK subfamily.</text>
</comment>
<dbReference type="Proteomes" id="UP000189670">
    <property type="component" value="Unassembled WGS sequence"/>
</dbReference>
<dbReference type="SUPFAM" id="SSF89550">
    <property type="entry name" value="PHP domain-like"/>
    <property type="match status" value="1"/>
</dbReference>
<evidence type="ECO:0000256" key="1">
    <source>
        <dbReference type="ARBA" id="ARBA00004970"/>
    </source>
</evidence>
<comment type="caution">
    <text evidence="10">The sequence shown here is derived from an EMBL/GenBank/DDBJ whole genome shotgun (WGS) entry which is preliminary data.</text>
</comment>
<evidence type="ECO:0000313" key="11">
    <source>
        <dbReference type="Proteomes" id="UP000189670"/>
    </source>
</evidence>
<protein>
    <recommendedName>
        <fullName evidence="3 8">Histidinol-phosphatase</fullName>
        <shortName evidence="8">HolPase</shortName>
        <ecNumber evidence="3 8">3.1.3.15</ecNumber>
    </recommendedName>
</protein>
<keyword evidence="5 8" id="KW-0378">Hydrolase</keyword>
<dbReference type="InterPro" id="IPR010140">
    <property type="entry name" value="Histidinol_P_phosphatase_HisJ"/>
</dbReference>
<dbReference type="InterPro" id="IPR016195">
    <property type="entry name" value="Pol/histidinol_Pase-like"/>
</dbReference>
<dbReference type="Pfam" id="PF02811">
    <property type="entry name" value="PHP"/>
    <property type="match status" value="1"/>
</dbReference>
<accession>A0A1V1PDJ3</accession>
<evidence type="ECO:0000256" key="3">
    <source>
        <dbReference type="ARBA" id="ARBA00013085"/>
    </source>
</evidence>
<dbReference type="CDD" id="cd12110">
    <property type="entry name" value="PHP_HisPPase_Hisj_like"/>
    <property type="match status" value="1"/>
</dbReference>
<reference evidence="11" key="1">
    <citation type="submission" date="2012-11" db="EMBL/GenBank/DDBJ databases">
        <authorList>
            <person name="Lucero-Rivera Y.E."/>
            <person name="Tovar-Ramirez D."/>
        </authorList>
    </citation>
    <scope>NUCLEOTIDE SEQUENCE [LARGE SCALE GENOMIC DNA]</scope>
    <source>
        <strain evidence="11">Araruama</strain>
    </source>
</reference>
<proteinExistence type="inferred from homology"/>
<comment type="catalytic activity">
    <reaction evidence="7 8">
        <text>L-histidinol phosphate + H2O = L-histidinol + phosphate</text>
        <dbReference type="Rhea" id="RHEA:14465"/>
        <dbReference type="ChEBI" id="CHEBI:15377"/>
        <dbReference type="ChEBI" id="CHEBI:43474"/>
        <dbReference type="ChEBI" id="CHEBI:57699"/>
        <dbReference type="ChEBI" id="CHEBI:57980"/>
        <dbReference type="EC" id="3.1.3.15"/>
    </reaction>
</comment>
<evidence type="ECO:0000313" key="10">
    <source>
        <dbReference type="EMBL" id="ETR72957.1"/>
    </source>
</evidence>
<dbReference type="EC" id="3.1.3.15" evidence="3 8"/>
<dbReference type="GO" id="GO:0005737">
    <property type="term" value="C:cytoplasm"/>
    <property type="evidence" value="ECO:0007669"/>
    <property type="project" value="TreeGrafter"/>
</dbReference>
<dbReference type="PANTHER" id="PTHR21039:SF0">
    <property type="entry name" value="HISTIDINOL-PHOSPHATASE"/>
    <property type="match status" value="1"/>
</dbReference>
<evidence type="ECO:0000259" key="9">
    <source>
        <dbReference type="Pfam" id="PF02811"/>
    </source>
</evidence>
<dbReference type="Gene3D" id="3.20.20.140">
    <property type="entry name" value="Metal-dependent hydrolases"/>
    <property type="match status" value="1"/>
</dbReference>
<evidence type="ECO:0000256" key="2">
    <source>
        <dbReference type="ARBA" id="ARBA00009152"/>
    </source>
</evidence>
<dbReference type="InterPro" id="IPR004013">
    <property type="entry name" value="PHP_dom"/>
</dbReference>
<evidence type="ECO:0000256" key="5">
    <source>
        <dbReference type="ARBA" id="ARBA00022801"/>
    </source>
</evidence>
<gene>
    <name evidence="10" type="primary">hisK</name>
    <name evidence="10" type="ORF">OMM_01312</name>
</gene>
<evidence type="ECO:0000256" key="8">
    <source>
        <dbReference type="RuleBase" id="RU366003"/>
    </source>
</evidence>
<keyword evidence="4 8" id="KW-0028">Amino-acid biosynthesis</keyword>
<feature type="domain" description="PHP" evidence="9">
    <location>
        <begin position="12"/>
        <end position="214"/>
    </location>
</feature>